<feature type="transmembrane region" description="Helical" evidence="1">
    <location>
        <begin position="315"/>
        <end position="335"/>
    </location>
</feature>
<gene>
    <name evidence="3" type="ORF">KSF_028360</name>
</gene>
<feature type="signal peptide" evidence="2">
    <location>
        <begin position="1"/>
        <end position="28"/>
    </location>
</feature>
<evidence type="ECO:0000313" key="4">
    <source>
        <dbReference type="Proteomes" id="UP000597444"/>
    </source>
</evidence>
<dbReference type="InterPro" id="IPR013784">
    <property type="entry name" value="Carb-bd-like_fold"/>
</dbReference>
<sequence length="411" mass="44838">MRVNRFPIWVTALLFGLLLCLLPAPAHAAGKNDGHISGRLLNGTQKNAPVANQSVTLQMAQGTTSKDLASVTTDAHGAYSFNNLATDKTISYALYINYQGAQYGSDVITLDSKPEQQVNLTVYEATSDSSKLAIVRATVLMHTPDSQKGSFTVSEAFAFQNLDNHAFVGSLDASKGRPKALFFSLPAGARNVSLQKGFDGYRSIQADSGFASDAALLPGTNEFALTFEVPYSSSTYDFRYVAMYPTVELAMMVPPQLHASAQGLTSQGTVSSDNHPYQLLRATKLLKNQDVQVSLEGLPTSTATSTPAQVNSSNIWLIVGGVLLLAVLFVVWYVFRSSRQRAKKSDHETMTDKVKAGGSRKEQQQVLLEELLELDKAFEAGKLKKAVYHERRARAKAQLRTLMSEQEMAKR</sequence>
<evidence type="ECO:0000256" key="2">
    <source>
        <dbReference type="SAM" id="SignalP"/>
    </source>
</evidence>
<dbReference type="InterPro" id="IPR013783">
    <property type="entry name" value="Ig-like_fold"/>
</dbReference>
<keyword evidence="1" id="KW-1133">Transmembrane helix</keyword>
<dbReference type="Proteomes" id="UP000597444">
    <property type="component" value="Unassembled WGS sequence"/>
</dbReference>
<reference evidence="3" key="1">
    <citation type="submission" date="2020-10" db="EMBL/GenBank/DDBJ databases">
        <title>Taxonomic study of unclassified bacteria belonging to the class Ktedonobacteria.</title>
        <authorList>
            <person name="Yabe S."/>
            <person name="Wang C.M."/>
            <person name="Zheng Y."/>
            <person name="Sakai Y."/>
            <person name="Cavaletti L."/>
            <person name="Monciardini P."/>
            <person name="Donadio S."/>
        </authorList>
    </citation>
    <scope>NUCLEOTIDE SEQUENCE</scope>
    <source>
        <strain evidence="3">ID150040</strain>
    </source>
</reference>
<dbReference type="GO" id="GO:0030246">
    <property type="term" value="F:carbohydrate binding"/>
    <property type="evidence" value="ECO:0007669"/>
    <property type="project" value="InterPro"/>
</dbReference>
<accession>A0A8J3IHY2</accession>
<evidence type="ECO:0008006" key="5">
    <source>
        <dbReference type="Google" id="ProtNLM"/>
    </source>
</evidence>
<feature type="chain" id="PRO_5035149121" description="Carboxypeptidase regulatory-like domain-containing protein" evidence="2">
    <location>
        <begin position="29"/>
        <end position="411"/>
    </location>
</feature>
<dbReference type="SUPFAM" id="SSF49452">
    <property type="entry name" value="Starch-binding domain-like"/>
    <property type="match status" value="1"/>
</dbReference>
<dbReference type="Gene3D" id="2.60.40.10">
    <property type="entry name" value="Immunoglobulins"/>
    <property type="match status" value="1"/>
</dbReference>
<evidence type="ECO:0000313" key="3">
    <source>
        <dbReference type="EMBL" id="GHO92788.1"/>
    </source>
</evidence>
<organism evidence="3 4">
    <name type="scientific">Reticulibacter mediterranei</name>
    <dbReference type="NCBI Taxonomy" id="2778369"/>
    <lineage>
        <taxon>Bacteria</taxon>
        <taxon>Bacillati</taxon>
        <taxon>Chloroflexota</taxon>
        <taxon>Ktedonobacteria</taxon>
        <taxon>Ktedonobacterales</taxon>
        <taxon>Reticulibacteraceae</taxon>
        <taxon>Reticulibacter</taxon>
    </lineage>
</organism>
<protein>
    <recommendedName>
        <fullName evidence="5">Carboxypeptidase regulatory-like domain-containing protein</fullName>
    </recommendedName>
</protein>
<evidence type="ECO:0000256" key="1">
    <source>
        <dbReference type="SAM" id="Phobius"/>
    </source>
</evidence>
<keyword evidence="4" id="KW-1185">Reference proteome</keyword>
<comment type="caution">
    <text evidence="3">The sequence shown here is derived from an EMBL/GenBank/DDBJ whole genome shotgun (WGS) entry which is preliminary data.</text>
</comment>
<keyword evidence="1" id="KW-0812">Transmembrane</keyword>
<keyword evidence="2" id="KW-0732">Signal</keyword>
<dbReference type="AlphaFoldDB" id="A0A8J3IHY2"/>
<dbReference type="RefSeq" id="WP_220203606.1">
    <property type="nucleotide sequence ID" value="NZ_BNJK01000001.1"/>
</dbReference>
<name>A0A8J3IHY2_9CHLR</name>
<keyword evidence="1" id="KW-0472">Membrane</keyword>
<proteinExistence type="predicted"/>
<dbReference type="EMBL" id="BNJK01000001">
    <property type="protein sequence ID" value="GHO92788.1"/>
    <property type="molecule type" value="Genomic_DNA"/>
</dbReference>